<dbReference type="PANTHER" id="PTHR47737:SF1">
    <property type="entry name" value="GLYCINE BETAINE_PROLINE BETAINE TRANSPORT SYSTEM PERMEASE PROTEIN PROW"/>
    <property type="match status" value="1"/>
</dbReference>
<dbReference type="Proteomes" id="UP001501004">
    <property type="component" value="Unassembled WGS sequence"/>
</dbReference>
<dbReference type="EMBL" id="BAABAE010000003">
    <property type="protein sequence ID" value="GAA3741806.1"/>
    <property type="molecule type" value="Genomic_DNA"/>
</dbReference>
<dbReference type="Pfam" id="PF04069">
    <property type="entry name" value="OpuAC"/>
    <property type="match status" value="1"/>
</dbReference>
<protein>
    <submittedName>
        <fullName evidence="7">Glycine betaine ABC transporter substrate-binding protein</fullName>
    </submittedName>
</protein>
<dbReference type="SUPFAM" id="SSF53850">
    <property type="entry name" value="Periplasmic binding protein-like II"/>
    <property type="match status" value="1"/>
</dbReference>
<evidence type="ECO:0000313" key="8">
    <source>
        <dbReference type="Proteomes" id="UP001501004"/>
    </source>
</evidence>
<dbReference type="RefSeq" id="WP_344755652.1">
    <property type="nucleotide sequence ID" value="NZ_BAABAE010000003.1"/>
</dbReference>
<evidence type="ECO:0000259" key="6">
    <source>
        <dbReference type="Pfam" id="PF04069"/>
    </source>
</evidence>
<reference evidence="8" key="1">
    <citation type="journal article" date="2019" name="Int. J. Syst. Evol. Microbiol.">
        <title>The Global Catalogue of Microorganisms (GCM) 10K type strain sequencing project: providing services to taxonomists for standard genome sequencing and annotation.</title>
        <authorList>
            <consortium name="The Broad Institute Genomics Platform"/>
            <consortium name="The Broad Institute Genome Sequencing Center for Infectious Disease"/>
            <person name="Wu L."/>
            <person name="Ma J."/>
        </authorList>
    </citation>
    <scope>NUCLEOTIDE SEQUENCE [LARGE SCALE GENOMIC DNA]</scope>
    <source>
        <strain evidence="8">JCM 16949</strain>
    </source>
</reference>
<comment type="subcellular location">
    <subcellularLocation>
        <location evidence="1">Cell membrane</location>
    </subcellularLocation>
</comment>
<keyword evidence="8" id="KW-1185">Reference proteome</keyword>
<sequence>MKKRILAALAIGAVATLGLGACAADTDPGTGNEGQEQTTDKMDLTIGVFNGWPEGEAASFIWKLILEDKGYNVTLEYADAGPVFAGLSTGDYDVAFDGWLPTTHAKYMEDYGDKLVDLGSWNEDAVLTVAVNADAPIDSLTELADHADEFDNRIVGIEPGAGLTGAVQDNVIPTYGLEDMEFITSSTPAMLAELSAALDAGENIAVTLWRPHWAYNEFDIKDLKDPEGTLGASESIHSIARVGFEDDYPQLTEWIKDFTLSSDLLYSLENVMYNVDQAPDDYAPIVATWMADNQDYIDGLTD</sequence>
<feature type="chain" id="PRO_5046772587" evidence="5">
    <location>
        <begin position="24"/>
        <end position="302"/>
    </location>
</feature>
<keyword evidence="2" id="KW-0813">Transport</keyword>
<accession>A0ABP7FMZ1</accession>
<gene>
    <name evidence="7" type="ORF">GCM10022239_16780</name>
</gene>
<proteinExistence type="predicted"/>
<evidence type="ECO:0000256" key="4">
    <source>
        <dbReference type="ARBA" id="ARBA00023136"/>
    </source>
</evidence>
<name>A0ABP7FMZ1_9MICO</name>
<evidence type="ECO:0000256" key="3">
    <source>
        <dbReference type="ARBA" id="ARBA00022475"/>
    </source>
</evidence>
<dbReference type="Gene3D" id="3.40.190.100">
    <property type="entry name" value="Glycine betaine-binding periplasmic protein, domain 2"/>
    <property type="match status" value="1"/>
</dbReference>
<dbReference type="PANTHER" id="PTHR47737">
    <property type="entry name" value="GLYCINE BETAINE/PROLINE BETAINE TRANSPORT SYSTEM PERMEASE PROTEIN PROW"/>
    <property type="match status" value="1"/>
</dbReference>
<dbReference type="CDD" id="cd13639">
    <property type="entry name" value="PBP2_OpuAC_like"/>
    <property type="match status" value="1"/>
</dbReference>
<keyword evidence="4" id="KW-0472">Membrane</keyword>
<dbReference type="InterPro" id="IPR007210">
    <property type="entry name" value="ABC_Gly_betaine_transp_sub-bd"/>
</dbReference>
<evidence type="ECO:0000256" key="1">
    <source>
        <dbReference type="ARBA" id="ARBA00004236"/>
    </source>
</evidence>
<feature type="domain" description="ABC-type glycine betaine transport system substrate-binding" evidence="6">
    <location>
        <begin position="43"/>
        <end position="291"/>
    </location>
</feature>
<keyword evidence="3" id="KW-1003">Cell membrane</keyword>
<evidence type="ECO:0000256" key="5">
    <source>
        <dbReference type="SAM" id="SignalP"/>
    </source>
</evidence>
<dbReference type="PROSITE" id="PS51257">
    <property type="entry name" value="PROKAR_LIPOPROTEIN"/>
    <property type="match status" value="1"/>
</dbReference>
<keyword evidence="5" id="KW-0732">Signal</keyword>
<evidence type="ECO:0000313" key="7">
    <source>
        <dbReference type="EMBL" id="GAA3741806.1"/>
    </source>
</evidence>
<organism evidence="7 8">
    <name type="scientific">Leifsonella bigeumensis</name>
    <dbReference type="NCBI Taxonomy" id="433643"/>
    <lineage>
        <taxon>Bacteria</taxon>
        <taxon>Bacillati</taxon>
        <taxon>Actinomycetota</taxon>
        <taxon>Actinomycetes</taxon>
        <taxon>Micrococcales</taxon>
        <taxon>Microbacteriaceae</taxon>
        <taxon>Leifsonella</taxon>
    </lineage>
</organism>
<feature type="signal peptide" evidence="5">
    <location>
        <begin position="1"/>
        <end position="23"/>
    </location>
</feature>
<comment type="caution">
    <text evidence="7">The sequence shown here is derived from an EMBL/GenBank/DDBJ whole genome shotgun (WGS) entry which is preliminary data.</text>
</comment>
<evidence type="ECO:0000256" key="2">
    <source>
        <dbReference type="ARBA" id="ARBA00022448"/>
    </source>
</evidence>
<dbReference type="Gene3D" id="3.10.105.10">
    <property type="entry name" value="Dipeptide-binding Protein, Domain 3"/>
    <property type="match status" value="2"/>
</dbReference>